<organism evidence="1">
    <name type="scientific">uncultured Caudovirales phage</name>
    <dbReference type="NCBI Taxonomy" id="2100421"/>
    <lineage>
        <taxon>Viruses</taxon>
        <taxon>Duplodnaviria</taxon>
        <taxon>Heunggongvirae</taxon>
        <taxon>Uroviricota</taxon>
        <taxon>Caudoviricetes</taxon>
        <taxon>Peduoviridae</taxon>
        <taxon>Maltschvirus</taxon>
        <taxon>Maltschvirus maltsch</taxon>
    </lineage>
</organism>
<evidence type="ECO:0000313" key="1">
    <source>
        <dbReference type="EMBL" id="CAB4121257.1"/>
    </source>
</evidence>
<protein>
    <submittedName>
        <fullName evidence="1">Uncharacterized protein</fullName>
    </submittedName>
</protein>
<accession>A0A6J5KK34</accession>
<sequence>MKKLLKRCENNDICEKDLREEYIKELENVAENSATVMAWVAHENFRPGLSHLCPEDELEIFESLTIQADKLNKLRLIKLENGW</sequence>
<proteinExistence type="predicted"/>
<gene>
    <name evidence="1" type="ORF">UFOVP9_42</name>
</gene>
<reference evidence="1" key="1">
    <citation type="submission" date="2020-04" db="EMBL/GenBank/DDBJ databases">
        <authorList>
            <person name="Chiriac C."/>
            <person name="Salcher M."/>
            <person name="Ghai R."/>
            <person name="Kavagutti S V."/>
        </authorList>
    </citation>
    <scope>NUCLEOTIDE SEQUENCE</scope>
</reference>
<dbReference type="EMBL" id="LR796140">
    <property type="protein sequence ID" value="CAB4121257.1"/>
    <property type="molecule type" value="Genomic_DNA"/>
</dbReference>
<name>A0A6J5KK34_9CAUD</name>